<evidence type="ECO:0000256" key="1">
    <source>
        <dbReference type="SAM" id="MobiDB-lite"/>
    </source>
</evidence>
<evidence type="ECO:0000313" key="4">
    <source>
        <dbReference type="Proteomes" id="UP000176576"/>
    </source>
</evidence>
<feature type="transmembrane region" description="Helical" evidence="2">
    <location>
        <begin position="61"/>
        <end position="84"/>
    </location>
</feature>
<evidence type="ECO:0008006" key="5">
    <source>
        <dbReference type="Google" id="ProtNLM"/>
    </source>
</evidence>
<sequence>MSSLEELQKRLFRKKDTFQEREQEPTLSPAPMAGPRSWGSDEDPELERQTRKRYQKRLMRYAFFATLGFGMLALVGVAVFFLFLRERASVTKENIFLVIEGPSAIMVGEEVVFDVRFQNNNDIPLESVDIIFEYPEGARSVFGEASRQGPFRERVSIGRLLPNEEHRESFRAYIFGNTGDTLTARSTLEYRPQNSSARFGKDVSFDLAVARSPVGVTIAMPQDATAGQEMEIEIDYVSTTESLLSDVSLDVLYPAGFTFLSAEPAPSKDNNLWRLGNVPPGGEGHIRVKGIITGNAEESKFFTARIGLSDEETNIWSSYGQAIASLVIRDALLAIVIDVTGSEKNGVSPGRQARFQINWRNNLPVSARNVVLEATLSGSAIDYADVRSQTGSYDSAHRRMVWTASQIPEFRFMEPGAAGSVEVSVPILEQLPIHTLSDKNFTVRMNAVLYTNTVPEGFAGVETTGKTTASINVITEARFVSQGFYRSGVFGNTGPLPPRVGKESTYTIKWSLTSSANDMEGMIVRASLPANVQWKSSFNPSDQQLLYDPDTREIMWDAGFVLAGTGYTRPTREVSFQVGVLPGISDVGRSPILVSSATMSGIDSFTGFRIEQKSAAVTTRVSDDSRVNTNEYEVVQ</sequence>
<dbReference type="EMBL" id="MHNN01000003">
    <property type="protein sequence ID" value="OGZ47243.1"/>
    <property type="molecule type" value="Genomic_DNA"/>
</dbReference>
<organism evidence="3 4">
    <name type="scientific">Candidatus Ryanbacteria bacterium RIFCSPHIGHO2_02_FULL_45_13b</name>
    <dbReference type="NCBI Taxonomy" id="1802117"/>
    <lineage>
        <taxon>Bacteria</taxon>
        <taxon>Candidatus Ryaniibacteriota</taxon>
    </lineage>
</organism>
<protein>
    <recommendedName>
        <fullName evidence="5">DUF11 domain-containing protein</fullName>
    </recommendedName>
</protein>
<proteinExistence type="predicted"/>
<dbReference type="Proteomes" id="UP000176576">
    <property type="component" value="Unassembled WGS sequence"/>
</dbReference>
<dbReference type="AlphaFoldDB" id="A0A1G2GAM5"/>
<feature type="compositionally biased region" description="Basic and acidic residues" evidence="1">
    <location>
        <begin position="12"/>
        <end position="24"/>
    </location>
</feature>
<keyword evidence="2" id="KW-0812">Transmembrane</keyword>
<keyword evidence="2" id="KW-1133">Transmembrane helix</keyword>
<evidence type="ECO:0000313" key="3">
    <source>
        <dbReference type="EMBL" id="OGZ47243.1"/>
    </source>
</evidence>
<accession>A0A1G2GAM5</accession>
<reference evidence="3 4" key="1">
    <citation type="journal article" date="2016" name="Nat. Commun.">
        <title>Thousands of microbial genomes shed light on interconnected biogeochemical processes in an aquifer system.</title>
        <authorList>
            <person name="Anantharaman K."/>
            <person name="Brown C.T."/>
            <person name="Hug L.A."/>
            <person name="Sharon I."/>
            <person name="Castelle C.J."/>
            <person name="Probst A.J."/>
            <person name="Thomas B.C."/>
            <person name="Singh A."/>
            <person name="Wilkins M.J."/>
            <person name="Karaoz U."/>
            <person name="Brodie E.L."/>
            <person name="Williams K.H."/>
            <person name="Hubbard S.S."/>
            <person name="Banfield J.F."/>
        </authorList>
    </citation>
    <scope>NUCLEOTIDE SEQUENCE [LARGE SCALE GENOMIC DNA]</scope>
</reference>
<comment type="caution">
    <text evidence="3">The sequence shown here is derived from an EMBL/GenBank/DDBJ whole genome shotgun (WGS) entry which is preliminary data.</text>
</comment>
<gene>
    <name evidence="3" type="ORF">A3J54_01400</name>
</gene>
<evidence type="ECO:0000256" key="2">
    <source>
        <dbReference type="SAM" id="Phobius"/>
    </source>
</evidence>
<keyword evidence="2" id="KW-0472">Membrane</keyword>
<name>A0A1G2GAM5_9BACT</name>
<feature type="region of interest" description="Disordered" evidence="1">
    <location>
        <begin position="12"/>
        <end position="49"/>
    </location>
</feature>
<dbReference type="STRING" id="1802117.A3J54_01400"/>